<gene>
    <name evidence="1" type="ORF">HG542_06515</name>
</gene>
<dbReference type="EMBL" id="JABBXF010000010">
    <property type="protein sequence ID" value="NVK77312.1"/>
    <property type="molecule type" value="Genomic_DNA"/>
</dbReference>
<dbReference type="AlphaFoldDB" id="A0A7Y7E6L9"/>
<dbReference type="RefSeq" id="WP_171079092.1">
    <property type="nucleotide sequence ID" value="NZ_BNBU01000002.1"/>
</dbReference>
<keyword evidence="2" id="KW-1185">Reference proteome</keyword>
<evidence type="ECO:0000313" key="2">
    <source>
        <dbReference type="Proteomes" id="UP000587462"/>
    </source>
</evidence>
<organism evidence="1 2">
    <name type="scientific">Streptomyces morookaense</name>
    <name type="common">Streptoverticillium morookaense</name>
    <dbReference type="NCBI Taxonomy" id="1970"/>
    <lineage>
        <taxon>Bacteria</taxon>
        <taxon>Bacillati</taxon>
        <taxon>Actinomycetota</taxon>
        <taxon>Actinomycetes</taxon>
        <taxon>Kitasatosporales</taxon>
        <taxon>Streptomycetaceae</taxon>
        <taxon>Streptomyces</taxon>
    </lineage>
</organism>
<comment type="caution">
    <text evidence="1">The sequence shown here is derived from an EMBL/GenBank/DDBJ whole genome shotgun (WGS) entry which is preliminary data.</text>
</comment>
<proteinExistence type="predicted"/>
<name>A0A7Y7E6L9_STRMO</name>
<reference evidence="1 2" key="1">
    <citation type="submission" date="2020-04" db="EMBL/GenBank/DDBJ databases">
        <title>Draft Genome Sequence of Streptomyces morookaense DSM 40503, an 8-azaguanine-producing strain.</title>
        <authorList>
            <person name="Qi J."/>
            <person name="Gao J.-M."/>
        </authorList>
    </citation>
    <scope>NUCLEOTIDE SEQUENCE [LARGE SCALE GENOMIC DNA]</scope>
    <source>
        <strain evidence="1 2">DSM 40503</strain>
    </source>
</reference>
<sequence length="72" mass="7614">MTDRKSSPAPRGAYACQWCQGTGFAARAAAYVSGIDPFGGPAETVRRAGQCRHCRGTGVYDSALDPTLHDPE</sequence>
<evidence type="ECO:0000313" key="1">
    <source>
        <dbReference type="EMBL" id="NVK77312.1"/>
    </source>
</evidence>
<dbReference type="Proteomes" id="UP000587462">
    <property type="component" value="Unassembled WGS sequence"/>
</dbReference>
<accession>A0A7Y7E6L9</accession>
<protein>
    <submittedName>
        <fullName evidence="1">Uncharacterized protein</fullName>
    </submittedName>
</protein>